<gene>
    <name evidence="1" type="ORF">CEXT_92111</name>
</gene>
<name>A0AAV4WIN0_CAEEX</name>
<reference evidence="1 2" key="1">
    <citation type="submission" date="2021-06" db="EMBL/GenBank/DDBJ databases">
        <title>Caerostris extrusa draft genome.</title>
        <authorList>
            <person name="Kono N."/>
            <person name="Arakawa K."/>
        </authorList>
    </citation>
    <scope>NUCLEOTIDE SEQUENCE [LARGE SCALE GENOMIC DNA]</scope>
</reference>
<dbReference type="AlphaFoldDB" id="A0AAV4WIN0"/>
<accession>A0AAV4WIN0</accession>
<dbReference type="Proteomes" id="UP001054945">
    <property type="component" value="Unassembled WGS sequence"/>
</dbReference>
<evidence type="ECO:0000313" key="2">
    <source>
        <dbReference type="Proteomes" id="UP001054945"/>
    </source>
</evidence>
<evidence type="ECO:0000313" key="1">
    <source>
        <dbReference type="EMBL" id="GIY82612.1"/>
    </source>
</evidence>
<dbReference type="EMBL" id="BPLR01016263">
    <property type="protein sequence ID" value="GIY82612.1"/>
    <property type="molecule type" value="Genomic_DNA"/>
</dbReference>
<sequence length="185" mass="21066">MRKGFDLEFQRIIDSGAKTTVFRKSVILKDLLQLSSENIFNGPPVGAKLASVPLRLWADKDILWPFVQERKEESTLGKTMQNIWYSNRRKGLRYTNQEHFGTSDNQVVLPKCAIAASITLLLEKEDLMTRIHSLATLLLAFFNLTLKYNRVKSAPKVFLEDSITILSSVDHWTYIVGTGSQMYAP</sequence>
<evidence type="ECO:0008006" key="3">
    <source>
        <dbReference type="Google" id="ProtNLM"/>
    </source>
</evidence>
<organism evidence="1 2">
    <name type="scientific">Caerostris extrusa</name>
    <name type="common">Bark spider</name>
    <name type="synonym">Caerostris bankana</name>
    <dbReference type="NCBI Taxonomy" id="172846"/>
    <lineage>
        <taxon>Eukaryota</taxon>
        <taxon>Metazoa</taxon>
        <taxon>Ecdysozoa</taxon>
        <taxon>Arthropoda</taxon>
        <taxon>Chelicerata</taxon>
        <taxon>Arachnida</taxon>
        <taxon>Araneae</taxon>
        <taxon>Araneomorphae</taxon>
        <taxon>Entelegynae</taxon>
        <taxon>Araneoidea</taxon>
        <taxon>Araneidae</taxon>
        <taxon>Caerostris</taxon>
    </lineage>
</organism>
<protein>
    <recommendedName>
        <fullName evidence="3">Peptidase A2 domain-containing protein</fullName>
    </recommendedName>
</protein>
<comment type="caution">
    <text evidence="1">The sequence shown here is derived from an EMBL/GenBank/DDBJ whole genome shotgun (WGS) entry which is preliminary data.</text>
</comment>
<proteinExistence type="predicted"/>
<keyword evidence="2" id="KW-1185">Reference proteome</keyword>